<dbReference type="SUPFAM" id="SSF56219">
    <property type="entry name" value="DNase I-like"/>
    <property type="match status" value="1"/>
</dbReference>
<proteinExistence type="predicted"/>
<keyword evidence="2" id="KW-0732">Signal</keyword>
<feature type="chain" id="PRO_5047094198" evidence="2">
    <location>
        <begin position="32"/>
        <end position="871"/>
    </location>
</feature>
<dbReference type="PANTHER" id="PTHR42834:SF1">
    <property type="entry name" value="ENDONUCLEASE_EXONUCLEASE_PHOSPHATASE FAMILY PROTEIN (AFU_ORTHOLOGUE AFUA_3G09210)"/>
    <property type="match status" value="1"/>
</dbReference>
<feature type="region of interest" description="Disordered" evidence="1">
    <location>
        <begin position="830"/>
        <end position="871"/>
    </location>
</feature>
<feature type="signal peptide" evidence="2">
    <location>
        <begin position="1"/>
        <end position="31"/>
    </location>
</feature>
<evidence type="ECO:0000259" key="3">
    <source>
        <dbReference type="Pfam" id="PF03372"/>
    </source>
</evidence>
<evidence type="ECO:0000313" key="4">
    <source>
        <dbReference type="EMBL" id="MBP2415158.1"/>
    </source>
</evidence>
<accession>A0ABS4Z283</accession>
<dbReference type="Gene3D" id="2.150.10.10">
    <property type="entry name" value="Serralysin-like metalloprotease, C-terminal"/>
    <property type="match status" value="1"/>
</dbReference>
<name>A0ABS4Z283_9ACTN</name>
<feature type="compositionally biased region" description="Low complexity" evidence="1">
    <location>
        <begin position="862"/>
        <end position="871"/>
    </location>
</feature>
<dbReference type="EMBL" id="JAGIOB010000001">
    <property type="protein sequence ID" value="MBP2415158.1"/>
    <property type="molecule type" value="Genomic_DNA"/>
</dbReference>
<dbReference type="InterPro" id="IPR018511">
    <property type="entry name" value="Hemolysin-typ_Ca-bd_CS"/>
</dbReference>
<dbReference type="SUPFAM" id="SSF51120">
    <property type="entry name" value="beta-Roll"/>
    <property type="match status" value="1"/>
</dbReference>
<feature type="region of interest" description="Disordered" evidence="1">
    <location>
        <begin position="613"/>
        <end position="632"/>
    </location>
</feature>
<dbReference type="CDD" id="cd04486">
    <property type="entry name" value="YhcR_OBF_like"/>
    <property type="match status" value="1"/>
</dbReference>
<reference evidence="4 5" key="1">
    <citation type="submission" date="2021-03" db="EMBL/GenBank/DDBJ databases">
        <title>Sequencing the genomes of 1000 actinobacteria strains.</title>
        <authorList>
            <person name="Klenk H.-P."/>
        </authorList>
    </citation>
    <scope>NUCLEOTIDE SEQUENCE [LARGE SCALE GENOMIC DNA]</scope>
    <source>
        <strain evidence="4 5">DSM 12936</strain>
    </source>
</reference>
<dbReference type="InterPro" id="IPR011049">
    <property type="entry name" value="Serralysin-like_metalloprot_C"/>
</dbReference>
<dbReference type="PRINTS" id="PR00313">
    <property type="entry name" value="CABNDNGRPT"/>
</dbReference>
<keyword evidence="5" id="KW-1185">Reference proteome</keyword>
<dbReference type="InterPro" id="IPR005135">
    <property type="entry name" value="Endo/exonuclease/phosphatase"/>
</dbReference>
<protein>
    <submittedName>
        <fullName evidence="4">Extracellular nuclease</fullName>
    </submittedName>
</protein>
<comment type="caution">
    <text evidence="4">The sequence shown here is derived from an EMBL/GenBank/DDBJ whole genome shotgun (WGS) entry which is preliminary data.</text>
</comment>
<evidence type="ECO:0000256" key="2">
    <source>
        <dbReference type="SAM" id="SignalP"/>
    </source>
</evidence>
<dbReference type="InterPro" id="IPR006311">
    <property type="entry name" value="TAT_signal"/>
</dbReference>
<dbReference type="Pfam" id="PF00353">
    <property type="entry name" value="HemolysinCabind"/>
    <property type="match status" value="2"/>
</dbReference>
<dbReference type="Proteomes" id="UP000758168">
    <property type="component" value="Unassembled WGS sequence"/>
</dbReference>
<dbReference type="InterPro" id="IPR036691">
    <property type="entry name" value="Endo/exonu/phosph_ase_sf"/>
</dbReference>
<dbReference type="InterPro" id="IPR047971">
    <property type="entry name" value="ExeM-like"/>
</dbReference>
<dbReference type="RefSeq" id="WP_210051942.1">
    <property type="nucleotide sequence ID" value="NZ_BAAAMH010000008.1"/>
</dbReference>
<dbReference type="CDD" id="cd10283">
    <property type="entry name" value="MnuA_DNase1-like"/>
    <property type="match status" value="1"/>
</dbReference>
<evidence type="ECO:0000256" key="1">
    <source>
        <dbReference type="SAM" id="MobiDB-lite"/>
    </source>
</evidence>
<gene>
    <name evidence="4" type="ORF">JOF54_000080</name>
</gene>
<dbReference type="Gene3D" id="3.60.10.10">
    <property type="entry name" value="Endonuclease/exonuclease/phosphatase"/>
    <property type="match status" value="1"/>
</dbReference>
<organism evidence="4 5">
    <name type="scientific">Microlunatus capsulatus</name>
    <dbReference type="NCBI Taxonomy" id="99117"/>
    <lineage>
        <taxon>Bacteria</taxon>
        <taxon>Bacillati</taxon>
        <taxon>Actinomycetota</taxon>
        <taxon>Actinomycetes</taxon>
        <taxon>Propionibacteriales</taxon>
        <taxon>Propionibacteriaceae</taxon>
        <taxon>Microlunatus</taxon>
    </lineage>
</organism>
<dbReference type="NCBIfam" id="NF033681">
    <property type="entry name" value="ExeM_NucH_DNase"/>
    <property type="match status" value="1"/>
</dbReference>
<dbReference type="PROSITE" id="PS00330">
    <property type="entry name" value="HEMOLYSIN_CALCIUM"/>
    <property type="match status" value="3"/>
</dbReference>
<dbReference type="InterPro" id="IPR001343">
    <property type="entry name" value="Hemolysn_Ca-bd"/>
</dbReference>
<dbReference type="Pfam" id="PF03372">
    <property type="entry name" value="Exo_endo_phos"/>
    <property type="match status" value="1"/>
</dbReference>
<sequence>MPLARPRRLLAGSLAAAVVSAGALVTLPAAAAAPSTPFISEIHYDNAGTDSGELVEVQLPAGTSSAGLSVVLYNGGNGTVYDTDALPVVTAPAGAAAVATVSYPANGVQNGAPDAVALVRGSTVLELLSYEGTMTAVDGPAAGTTSTDIGVSEAGTEPVGQSLARTYDAARDALVWSGPAAASPGAVNPGAGTAPSTPPGDPAVCAATPTPVGAVQGAGATSPVAGTRVTVRGTVVGDLPGLSGFYLQDAGDGDAATSDGLFVFDRTPVALGDTVAVTGTVAEFGGQTQIGTGASVAVCATGTPADLPAPATLDLPATDARREPLEGMRVQVADRLSVSEVFDLTSFGELTLSEGGVLVTPTEAAEPGPAAAAVAEQNRLRSLVLDDGLSARVTTTTRPYLSASTPVRVGDTLSFTAPTVLGYGFDAWRLQPADGTAEGTFAPTNTRPAAPTAVGGDVQVGSFNVLNYFLTLTGPDARGARTPEQLERQAGKIVPAINALGADVVTLLEIEDTDSTGYSPGNADAALADLVARLDADAGYAKWSYVPLPQELLAVDRDVIRNGILYVTDEVQPVGDPVGLVDEEVWDNAREPIAQTFSKDGDRFTVVANHFKSKSPGSPTGDNVDTGDGQGEWNGDRVRQAASLAAFTDRLAARSGDEDVLLLGDLNAYTQEDPIDVLREAGFTDLGETLDPGRYSYVFDAGSGSLDHALASAALRSKVTDLTHWNINSVESSAYQYTGDPALYAADPYRSSDHDPVVLGIDLAERCEGLVPTLTGTAGADVLRGTNRPDVILGLGGDDVLEGLNGDDVLCGGAGDDILRGGNGDDSLLGGFGDDQLDGGRGDDALTGGPGSDVLTQGQGRGPARQGGPES</sequence>
<dbReference type="PROSITE" id="PS51318">
    <property type="entry name" value="TAT"/>
    <property type="match status" value="1"/>
</dbReference>
<dbReference type="PANTHER" id="PTHR42834">
    <property type="entry name" value="ENDONUCLEASE/EXONUCLEASE/PHOSPHATASE FAMILY PROTEIN (AFU_ORTHOLOGUE AFUA_3G09210)"/>
    <property type="match status" value="1"/>
</dbReference>
<evidence type="ECO:0000313" key="5">
    <source>
        <dbReference type="Proteomes" id="UP000758168"/>
    </source>
</evidence>
<feature type="domain" description="Endonuclease/exonuclease/phosphatase" evidence="3">
    <location>
        <begin position="462"/>
        <end position="754"/>
    </location>
</feature>